<dbReference type="PANTHER" id="PTHR42852">
    <property type="entry name" value="THIOL:DISULFIDE INTERCHANGE PROTEIN DSBE"/>
    <property type="match status" value="1"/>
</dbReference>
<name>A0AA95I531_9BACL</name>
<evidence type="ECO:0000313" key="5">
    <source>
        <dbReference type="Proteomes" id="UP001177943"/>
    </source>
</evidence>
<evidence type="ECO:0000256" key="1">
    <source>
        <dbReference type="ARBA" id="ARBA00023157"/>
    </source>
</evidence>
<proteinExistence type="predicted"/>
<dbReference type="Proteomes" id="UP001177943">
    <property type="component" value="Chromosome"/>
</dbReference>
<dbReference type="KEGG" id="pwn:QNH46_08670"/>
<feature type="domain" description="Thioredoxin" evidence="3">
    <location>
        <begin position="46"/>
        <end position="184"/>
    </location>
</feature>
<dbReference type="Gene3D" id="3.40.30.10">
    <property type="entry name" value="Glutaredoxin"/>
    <property type="match status" value="1"/>
</dbReference>
<dbReference type="InterPro" id="IPR036249">
    <property type="entry name" value="Thioredoxin-like_sf"/>
</dbReference>
<dbReference type="Pfam" id="PF00578">
    <property type="entry name" value="AhpC-TSA"/>
    <property type="match status" value="1"/>
</dbReference>
<keyword evidence="2" id="KW-1133">Transmembrane helix</keyword>
<dbReference type="SUPFAM" id="SSF52833">
    <property type="entry name" value="Thioredoxin-like"/>
    <property type="match status" value="1"/>
</dbReference>
<dbReference type="AlphaFoldDB" id="A0AA95I531"/>
<gene>
    <name evidence="4" type="ORF">QNH46_08670</name>
</gene>
<dbReference type="InterPro" id="IPR000866">
    <property type="entry name" value="AhpC/TSA"/>
</dbReference>
<keyword evidence="2" id="KW-0472">Membrane</keyword>
<evidence type="ECO:0000313" key="4">
    <source>
        <dbReference type="EMBL" id="WHX50699.1"/>
    </source>
</evidence>
<evidence type="ECO:0000259" key="3">
    <source>
        <dbReference type="PROSITE" id="PS51352"/>
    </source>
</evidence>
<dbReference type="GO" id="GO:0016209">
    <property type="term" value="F:antioxidant activity"/>
    <property type="evidence" value="ECO:0007669"/>
    <property type="project" value="InterPro"/>
</dbReference>
<sequence>MSQTVSKGWRLSSVITLLLGLFAIGAIVWIIVSPDKDEARPQKSRLAIGEEAPDFEVTNTHGNKVALSDYKGKVVVLNFWASWCEPCVKEMPLINEVYQSNRSDVAALFVNAGESKGTVNEFLTAHQFEFPVMIDVTGKVSGLYGIVGLPVTFIMDKNGNLHQSIVGEITSREQLQAYIQSAAAAGD</sequence>
<dbReference type="PANTHER" id="PTHR42852:SF13">
    <property type="entry name" value="PROTEIN DIPZ"/>
    <property type="match status" value="1"/>
</dbReference>
<dbReference type="PROSITE" id="PS00194">
    <property type="entry name" value="THIOREDOXIN_1"/>
    <property type="match status" value="1"/>
</dbReference>
<feature type="transmembrane region" description="Helical" evidence="2">
    <location>
        <begin position="12"/>
        <end position="32"/>
    </location>
</feature>
<organism evidence="4 5">
    <name type="scientific">Paenibacillus woosongensis</name>
    <dbReference type="NCBI Taxonomy" id="307580"/>
    <lineage>
        <taxon>Bacteria</taxon>
        <taxon>Bacillati</taxon>
        <taxon>Bacillota</taxon>
        <taxon>Bacilli</taxon>
        <taxon>Bacillales</taxon>
        <taxon>Paenibacillaceae</taxon>
        <taxon>Paenibacillus</taxon>
    </lineage>
</organism>
<dbReference type="InterPro" id="IPR013766">
    <property type="entry name" value="Thioredoxin_domain"/>
</dbReference>
<keyword evidence="2" id="KW-0812">Transmembrane</keyword>
<accession>A0AA95I531</accession>
<keyword evidence="1" id="KW-1015">Disulfide bond</keyword>
<dbReference type="EMBL" id="CP126084">
    <property type="protein sequence ID" value="WHX50699.1"/>
    <property type="molecule type" value="Genomic_DNA"/>
</dbReference>
<dbReference type="RefSeq" id="WP_283927743.1">
    <property type="nucleotide sequence ID" value="NZ_CP126084.1"/>
</dbReference>
<dbReference type="InterPro" id="IPR017937">
    <property type="entry name" value="Thioredoxin_CS"/>
</dbReference>
<dbReference type="InterPro" id="IPR050553">
    <property type="entry name" value="Thioredoxin_ResA/DsbE_sf"/>
</dbReference>
<dbReference type="CDD" id="cd02966">
    <property type="entry name" value="TlpA_like_family"/>
    <property type="match status" value="1"/>
</dbReference>
<reference evidence="4" key="1">
    <citation type="submission" date="2023-05" db="EMBL/GenBank/DDBJ databases">
        <title>Comparative genomics of Bacillaceae isolates and their secondary metabolite potential.</title>
        <authorList>
            <person name="Song L."/>
            <person name="Nielsen L.J."/>
            <person name="Mohite O."/>
            <person name="Xu X."/>
            <person name="Weber T."/>
            <person name="Kovacs A.T."/>
        </authorList>
    </citation>
    <scope>NUCLEOTIDE SEQUENCE</scope>
    <source>
        <strain evidence="4">B2_4</strain>
    </source>
</reference>
<dbReference type="PROSITE" id="PS51352">
    <property type="entry name" value="THIOREDOXIN_2"/>
    <property type="match status" value="1"/>
</dbReference>
<evidence type="ECO:0000256" key="2">
    <source>
        <dbReference type="SAM" id="Phobius"/>
    </source>
</evidence>
<protein>
    <submittedName>
        <fullName evidence="4">Redoxin domain-containing protein</fullName>
    </submittedName>
</protein>
<dbReference type="GO" id="GO:0016491">
    <property type="term" value="F:oxidoreductase activity"/>
    <property type="evidence" value="ECO:0007669"/>
    <property type="project" value="InterPro"/>
</dbReference>